<dbReference type="RefSeq" id="WP_380670689.1">
    <property type="nucleotide sequence ID" value="NZ_JBHTCJ010000010.1"/>
</dbReference>
<keyword evidence="2" id="KW-1185">Reference proteome</keyword>
<dbReference type="Proteomes" id="UP001596504">
    <property type="component" value="Unassembled WGS sequence"/>
</dbReference>
<reference evidence="2" key="1">
    <citation type="journal article" date="2019" name="Int. J. Syst. Evol. Microbiol.">
        <title>The Global Catalogue of Microorganisms (GCM) 10K type strain sequencing project: providing services to taxonomists for standard genome sequencing and annotation.</title>
        <authorList>
            <consortium name="The Broad Institute Genomics Platform"/>
            <consortium name="The Broad Institute Genome Sequencing Center for Infectious Disease"/>
            <person name="Wu L."/>
            <person name="Ma J."/>
        </authorList>
    </citation>
    <scope>NUCLEOTIDE SEQUENCE [LARGE SCALE GENOMIC DNA]</scope>
    <source>
        <strain evidence="2">WLHS5</strain>
    </source>
</reference>
<name>A0ABW2LQV3_9PSEU</name>
<proteinExistence type="predicted"/>
<comment type="caution">
    <text evidence="1">The sequence shown here is derived from an EMBL/GenBank/DDBJ whole genome shotgun (WGS) entry which is preliminary data.</text>
</comment>
<evidence type="ECO:0000313" key="2">
    <source>
        <dbReference type="Proteomes" id="UP001596504"/>
    </source>
</evidence>
<evidence type="ECO:0000313" key="1">
    <source>
        <dbReference type="EMBL" id="MFC7343624.1"/>
    </source>
</evidence>
<gene>
    <name evidence="1" type="ORF">ACFQRI_19650</name>
</gene>
<protein>
    <submittedName>
        <fullName evidence="1">Uncharacterized protein</fullName>
    </submittedName>
</protein>
<dbReference type="EMBL" id="JBHTCJ010000010">
    <property type="protein sequence ID" value="MFC7343624.1"/>
    <property type="molecule type" value="Genomic_DNA"/>
</dbReference>
<organism evidence="1 2">
    <name type="scientific">Saccharopolyspora griseoalba</name>
    <dbReference type="NCBI Taxonomy" id="1431848"/>
    <lineage>
        <taxon>Bacteria</taxon>
        <taxon>Bacillati</taxon>
        <taxon>Actinomycetota</taxon>
        <taxon>Actinomycetes</taxon>
        <taxon>Pseudonocardiales</taxon>
        <taxon>Pseudonocardiaceae</taxon>
        <taxon>Saccharopolyspora</taxon>
    </lineage>
</organism>
<accession>A0ABW2LQV3</accession>
<sequence>MTSPEPQAPNPGMLARQADDGRSAIDAIEAAVAELEQVRELPVAEHVQRFEAVHTALTEALSKADQLQSANNTQRS</sequence>